<dbReference type="RefSeq" id="WP_379793100.1">
    <property type="nucleotide sequence ID" value="NZ_JBHSQB010000018.1"/>
</dbReference>
<keyword evidence="3" id="KW-1185">Reference proteome</keyword>
<dbReference type="Pfam" id="PF12680">
    <property type="entry name" value="SnoaL_2"/>
    <property type="match status" value="1"/>
</dbReference>
<sequence length="115" mass="12983">MENQALFDKVLTTFDNNDSDGLLDLMTEDFEWDMVGEQTVKGKEQVRQMFAKMDGSEMISCTKDLKLLDGNKGACHGIVKMKNANGAVSEMYYCDLYVFEGGLLKKMVTFSVKKE</sequence>
<dbReference type="Gene3D" id="3.10.450.50">
    <property type="match status" value="1"/>
</dbReference>
<organism evidence="2 3">
    <name type="scientific">Flavobacterium qiangtangense</name>
    <dbReference type="NCBI Taxonomy" id="1442595"/>
    <lineage>
        <taxon>Bacteria</taxon>
        <taxon>Pseudomonadati</taxon>
        <taxon>Bacteroidota</taxon>
        <taxon>Flavobacteriia</taxon>
        <taxon>Flavobacteriales</taxon>
        <taxon>Flavobacteriaceae</taxon>
        <taxon>Flavobacterium</taxon>
    </lineage>
</organism>
<gene>
    <name evidence="2" type="ORF">ACFPVY_15745</name>
</gene>
<dbReference type="InterPro" id="IPR037401">
    <property type="entry name" value="SnoaL-like"/>
</dbReference>
<dbReference type="InterPro" id="IPR032710">
    <property type="entry name" value="NTF2-like_dom_sf"/>
</dbReference>
<feature type="domain" description="SnoaL-like" evidence="1">
    <location>
        <begin position="10"/>
        <end position="105"/>
    </location>
</feature>
<evidence type="ECO:0000313" key="2">
    <source>
        <dbReference type="EMBL" id="MFC6098105.1"/>
    </source>
</evidence>
<proteinExistence type="predicted"/>
<name>A0ABW1PT95_9FLAO</name>
<evidence type="ECO:0000313" key="3">
    <source>
        <dbReference type="Proteomes" id="UP001596287"/>
    </source>
</evidence>
<dbReference type="Proteomes" id="UP001596287">
    <property type="component" value="Unassembled WGS sequence"/>
</dbReference>
<comment type="caution">
    <text evidence="2">The sequence shown here is derived from an EMBL/GenBank/DDBJ whole genome shotgun (WGS) entry which is preliminary data.</text>
</comment>
<evidence type="ECO:0000259" key="1">
    <source>
        <dbReference type="Pfam" id="PF12680"/>
    </source>
</evidence>
<dbReference type="EMBL" id="JBHSQB010000018">
    <property type="protein sequence ID" value="MFC6098105.1"/>
    <property type="molecule type" value="Genomic_DNA"/>
</dbReference>
<protein>
    <submittedName>
        <fullName evidence="2">Nuclear transport factor 2 family protein</fullName>
    </submittedName>
</protein>
<reference evidence="3" key="1">
    <citation type="journal article" date="2019" name="Int. J. Syst. Evol. Microbiol.">
        <title>The Global Catalogue of Microorganisms (GCM) 10K type strain sequencing project: providing services to taxonomists for standard genome sequencing and annotation.</title>
        <authorList>
            <consortium name="The Broad Institute Genomics Platform"/>
            <consortium name="The Broad Institute Genome Sequencing Center for Infectious Disease"/>
            <person name="Wu L."/>
            <person name="Ma J."/>
        </authorList>
    </citation>
    <scope>NUCLEOTIDE SEQUENCE [LARGE SCALE GENOMIC DNA]</scope>
    <source>
        <strain evidence="3">CCUG 49679</strain>
    </source>
</reference>
<accession>A0ABW1PT95</accession>
<dbReference type="SUPFAM" id="SSF54427">
    <property type="entry name" value="NTF2-like"/>
    <property type="match status" value="1"/>
</dbReference>